<evidence type="ECO:0000313" key="3">
    <source>
        <dbReference type="EMBL" id="THG20100.1"/>
    </source>
</evidence>
<comment type="caution">
    <text evidence="3">The sequence shown here is derived from an EMBL/GenBank/DDBJ whole genome shotgun (WGS) entry which is preliminary data.</text>
</comment>
<organism evidence="3 4">
    <name type="scientific">Camellia sinensis var. sinensis</name>
    <name type="common">China tea</name>
    <dbReference type="NCBI Taxonomy" id="542762"/>
    <lineage>
        <taxon>Eukaryota</taxon>
        <taxon>Viridiplantae</taxon>
        <taxon>Streptophyta</taxon>
        <taxon>Embryophyta</taxon>
        <taxon>Tracheophyta</taxon>
        <taxon>Spermatophyta</taxon>
        <taxon>Magnoliopsida</taxon>
        <taxon>eudicotyledons</taxon>
        <taxon>Gunneridae</taxon>
        <taxon>Pentapetalae</taxon>
        <taxon>asterids</taxon>
        <taxon>Ericales</taxon>
        <taxon>Theaceae</taxon>
        <taxon>Camellia</taxon>
    </lineage>
</organism>
<proteinExistence type="predicted"/>
<dbReference type="Pfam" id="PF12842">
    <property type="entry name" value="DUF3819"/>
    <property type="match status" value="1"/>
</dbReference>
<protein>
    <recommendedName>
        <fullName evidence="2">CCR4-NOT transcription complex subunit 1 domain-containing protein</fullName>
    </recommendedName>
</protein>
<name>A0A4S4ETA2_CAMSN</name>
<dbReference type="InterPro" id="IPR024557">
    <property type="entry name" value="CNOT1_dom_4"/>
</dbReference>
<accession>A0A4S4ETA2</accession>
<dbReference type="GO" id="GO:0060090">
    <property type="term" value="F:molecular adaptor activity"/>
    <property type="evidence" value="ECO:0007669"/>
    <property type="project" value="TreeGrafter"/>
</dbReference>
<feature type="region of interest" description="Disordered" evidence="1">
    <location>
        <begin position="1"/>
        <end position="28"/>
    </location>
</feature>
<dbReference type="GO" id="GO:0030015">
    <property type="term" value="C:CCR4-NOT core complex"/>
    <property type="evidence" value="ECO:0007669"/>
    <property type="project" value="InterPro"/>
</dbReference>
<dbReference type="GO" id="GO:0017148">
    <property type="term" value="P:negative regulation of translation"/>
    <property type="evidence" value="ECO:0007669"/>
    <property type="project" value="InterPro"/>
</dbReference>
<evidence type="ECO:0000259" key="2">
    <source>
        <dbReference type="Pfam" id="PF12842"/>
    </source>
</evidence>
<dbReference type="GO" id="GO:0000288">
    <property type="term" value="P:nuclear-transcribed mRNA catabolic process, deadenylation-dependent decay"/>
    <property type="evidence" value="ECO:0007669"/>
    <property type="project" value="TreeGrafter"/>
</dbReference>
<dbReference type="Proteomes" id="UP000306102">
    <property type="component" value="Unassembled WGS sequence"/>
</dbReference>
<feature type="domain" description="CCR4-NOT transcription complex subunit 1" evidence="2">
    <location>
        <begin position="177"/>
        <end position="210"/>
    </location>
</feature>
<dbReference type="GO" id="GO:0000932">
    <property type="term" value="C:P-body"/>
    <property type="evidence" value="ECO:0007669"/>
    <property type="project" value="TreeGrafter"/>
</dbReference>
<sequence>MGQNGEEATLETSGAWGRGRPSKNQRRRARLLSQPIIAPTGSSNQPGLGAIECSQGEQSLESLPVKTFELGQGYGRLYDKVTYAVVASFAELSLARLYLALPSSVSTCLHNATPCTLVQNTRTELTSVIHDRANRAQRQSPFYSAHSLARFFLAAEETGQKLRVYAVEKNPNAIVTLHDYATELDETCIRNAAHLMVANLAGSLAHVTYKGLNIASELEQVQLVTNDKLDLSCALIEQAATEKVLRRPYLFLPRRKLATHAKIWLNKCGLRGKADQSSIDTTTAILFSHNIVLTKPDNVEMVLVDMIQVLDWAFEAASQEMRGMCQEAAYQPGLYLTATQVLLKPIVS</sequence>
<evidence type="ECO:0000256" key="1">
    <source>
        <dbReference type="SAM" id="MobiDB-lite"/>
    </source>
</evidence>
<evidence type="ECO:0000313" key="4">
    <source>
        <dbReference type="Proteomes" id="UP000306102"/>
    </source>
</evidence>
<dbReference type="PANTHER" id="PTHR13162:SF8">
    <property type="entry name" value="CCR4-NOT TRANSCRIPTION COMPLEX SUBUNIT 1"/>
    <property type="match status" value="1"/>
</dbReference>
<dbReference type="InterPro" id="IPR040398">
    <property type="entry name" value="Not1"/>
</dbReference>
<dbReference type="PANTHER" id="PTHR13162">
    <property type="entry name" value="CCR4-NOT TRANSCRIPTION COMPLEX"/>
    <property type="match status" value="1"/>
</dbReference>
<gene>
    <name evidence="3" type="ORF">TEA_016244</name>
</gene>
<dbReference type="EMBL" id="SDRB02002123">
    <property type="protein sequence ID" value="THG20100.1"/>
    <property type="molecule type" value="Genomic_DNA"/>
</dbReference>
<reference evidence="3 4" key="1">
    <citation type="journal article" date="2018" name="Proc. Natl. Acad. Sci. U.S.A.">
        <title>Draft genome sequence of Camellia sinensis var. sinensis provides insights into the evolution of the tea genome and tea quality.</title>
        <authorList>
            <person name="Wei C."/>
            <person name="Yang H."/>
            <person name="Wang S."/>
            <person name="Zhao J."/>
            <person name="Liu C."/>
            <person name="Gao L."/>
            <person name="Xia E."/>
            <person name="Lu Y."/>
            <person name="Tai Y."/>
            <person name="She G."/>
            <person name="Sun J."/>
            <person name="Cao H."/>
            <person name="Tong W."/>
            <person name="Gao Q."/>
            <person name="Li Y."/>
            <person name="Deng W."/>
            <person name="Jiang X."/>
            <person name="Wang W."/>
            <person name="Chen Q."/>
            <person name="Zhang S."/>
            <person name="Li H."/>
            <person name="Wu J."/>
            <person name="Wang P."/>
            <person name="Li P."/>
            <person name="Shi C."/>
            <person name="Zheng F."/>
            <person name="Jian J."/>
            <person name="Huang B."/>
            <person name="Shan D."/>
            <person name="Shi M."/>
            <person name="Fang C."/>
            <person name="Yue Y."/>
            <person name="Li F."/>
            <person name="Li D."/>
            <person name="Wei S."/>
            <person name="Han B."/>
            <person name="Jiang C."/>
            <person name="Yin Y."/>
            <person name="Xia T."/>
            <person name="Zhang Z."/>
            <person name="Bennetzen J.L."/>
            <person name="Zhao S."/>
            <person name="Wan X."/>
        </authorList>
    </citation>
    <scope>NUCLEOTIDE SEQUENCE [LARGE SCALE GENOMIC DNA]</scope>
    <source>
        <strain evidence="4">cv. Shuchazao</strain>
        <tissue evidence="3">Leaf</tissue>
    </source>
</reference>
<dbReference type="STRING" id="542762.A0A4S4ETA2"/>
<dbReference type="InterPro" id="IPR029063">
    <property type="entry name" value="SAM-dependent_MTases_sf"/>
</dbReference>
<keyword evidence="4" id="KW-1185">Reference proteome</keyword>
<dbReference type="Gene3D" id="3.40.50.150">
    <property type="entry name" value="Vaccinia Virus protein VP39"/>
    <property type="match status" value="1"/>
</dbReference>
<dbReference type="AlphaFoldDB" id="A0A4S4ETA2"/>